<dbReference type="SUPFAM" id="SSF53474">
    <property type="entry name" value="alpha/beta-Hydrolases"/>
    <property type="match status" value="1"/>
</dbReference>
<evidence type="ECO:0000313" key="4">
    <source>
        <dbReference type="EMBL" id="CAB3375737.1"/>
    </source>
</evidence>
<dbReference type="InterPro" id="IPR029058">
    <property type="entry name" value="AB_hydrolase_fold"/>
</dbReference>
<reference evidence="4 5" key="1">
    <citation type="submission" date="2020-04" db="EMBL/GenBank/DDBJ databases">
        <authorList>
            <person name="Alioto T."/>
            <person name="Alioto T."/>
            <person name="Gomez Garrido J."/>
        </authorList>
    </citation>
    <scope>NUCLEOTIDE SEQUENCE [LARGE SCALE GENOMIC DNA]</scope>
</reference>
<dbReference type="GO" id="GO:0016020">
    <property type="term" value="C:membrane"/>
    <property type="evidence" value="ECO:0007669"/>
    <property type="project" value="TreeGrafter"/>
</dbReference>
<dbReference type="GO" id="GO:0016787">
    <property type="term" value="F:hydrolase activity"/>
    <property type="evidence" value="ECO:0007669"/>
    <property type="project" value="UniProtKB-KW"/>
</dbReference>
<dbReference type="Pfam" id="PF00561">
    <property type="entry name" value="Abhydrolase_1"/>
    <property type="match status" value="1"/>
</dbReference>
<proteinExistence type="inferred from homology"/>
<dbReference type="PANTHER" id="PTHR43798">
    <property type="entry name" value="MONOACYLGLYCEROL LIPASE"/>
    <property type="match status" value="1"/>
</dbReference>
<gene>
    <name evidence="4" type="ORF">CLODIP_2_CD14927</name>
</gene>
<protein>
    <recommendedName>
        <fullName evidence="3">AB hydrolase-1 domain-containing protein</fullName>
    </recommendedName>
</protein>
<dbReference type="Gene3D" id="3.40.50.1820">
    <property type="entry name" value="alpha/beta hydrolase"/>
    <property type="match status" value="1"/>
</dbReference>
<accession>A0A8S1D2B1</accession>
<evidence type="ECO:0000256" key="1">
    <source>
        <dbReference type="ARBA" id="ARBA00008645"/>
    </source>
</evidence>
<evidence type="ECO:0000256" key="2">
    <source>
        <dbReference type="ARBA" id="ARBA00022801"/>
    </source>
</evidence>
<dbReference type="InterPro" id="IPR050266">
    <property type="entry name" value="AB_hydrolase_sf"/>
</dbReference>
<dbReference type="AlphaFoldDB" id="A0A8S1D2B1"/>
<dbReference type="OrthoDB" id="190201at2759"/>
<organism evidence="4 5">
    <name type="scientific">Cloeon dipterum</name>
    <dbReference type="NCBI Taxonomy" id="197152"/>
    <lineage>
        <taxon>Eukaryota</taxon>
        <taxon>Metazoa</taxon>
        <taxon>Ecdysozoa</taxon>
        <taxon>Arthropoda</taxon>
        <taxon>Hexapoda</taxon>
        <taxon>Insecta</taxon>
        <taxon>Pterygota</taxon>
        <taxon>Palaeoptera</taxon>
        <taxon>Ephemeroptera</taxon>
        <taxon>Pisciforma</taxon>
        <taxon>Baetidae</taxon>
        <taxon>Cloeon</taxon>
    </lineage>
</organism>
<comment type="caution">
    <text evidence="4">The sequence shown here is derived from an EMBL/GenBank/DDBJ whole genome shotgun (WGS) entry which is preliminary data.</text>
</comment>
<name>A0A8S1D2B1_9INSE</name>
<keyword evidence="5" id="KW-1185">Reference proteome</keyword>
<evidence type="ECO:0000313" key="5">
    <source>
        <dbReference type="Proteomes" id="UP000494165"/>
    </source>
</evidence>
<dbReference type="Proteomes" id="UP000494165">
    <property type="component" value="Unassembled WGS sequence"/>
</dbReference>
<dbReference type="InterPro" id="IPR000073">
    <property type="entry name" value="AB_hydrolase_1"/>
</dbReference>
<dbReference type="PANTHER" id="PTHR43798:SF14">
    <property type="entry name" value="SERINE HYDROLASE-LIKE PROTEIN DDB_G0286239"/>
    <property type="match status" value="1"/>
</dbReference>
<dbReference type="EMBL" id="CADEPI010000117">
    <property type="protein sequence ID" value="CAB3375737.1"/>
    <property type="molecule type" value="Genomic_DNA"/>
</dbReference>
<comment type="similarity">
    <text evidence="1">Belongs to the AB hydrolase superfamily.</text>
</comment>
<feature type="domain" description="AB hydrolase-1" evidence="3">
    <location>
        <begin position="39"/>
        <end position="246"/>
    </location>
</feature>
<sequence length="329" mass="37319">MENSSVYFTQLTRGYESITVPVPWGHIAGKWWGPRDVQPVIAMHGWHENANTWDPLMNLMPADLAFLAVDMPGNGLSSHFPSSTWYHTIEDVSALRALIKHFQWTDPVSFLCHSYSTGHAYIYAAFYPNEVARVIAVDFITSVGVTMETFLPGKHKLPTGGERLDRVIDIVDGVIGHPPELTLEQHAKFYCRVTKGSLSLEAAKHVLQRSMVRSDRDPSLYRSTRDPRGAVRFWISFTNEFILELGKQIKCEYYVISSTPPPTFAERLEVHTRGEQILRASAKRFELVRVEGTHHVHLDHPERILPLILRWIRGDDGPGQGRSLARGKL</sequence>
<keyword evidence="2" id="KW-0378">Hydrolase</keyword>
<evidence type="ECO:0000259" key="3">
    <source>
        <dbReference type="Pfam" id="PF00561"/>
    </source>
</evidence>